<keyword evidence="2" id="KW-1133">Transmembrane helix</keyword>
<evidence type="ECO:0000313" key="4">
    <source>
        <dbReference type="Proteomes" id="UP001345013"/>
    </source>
</evidence>
<comment type="caution">
    <text evidence="3">The sequence shown here is derived from an EMBL/GenBank/DDBJ whole genome shotgun (WGS) entry which is preliminary data.</text>
</comment>
<organism evidence="3 4">
    <name type="scientific">Lithohypha guttulata</name>
    <dbReference type="NCBI Taxonomy" id="1690604"/>
    <lineage>
        <taxon>Eukaryota</taxon>
        <taxon>Fungi</taxon>
        <taxon>Dikarya</taxon>
        <taxon>Ascomycota</taxon>
        <taxon>Pezizomycotina</taxon>
        <taxon>Eurotiomycetes</taxon>
        <taxon>Chaetothyriomycetidae</taxon>
        <taxon>Chaetothyriales</taxon>
        <taxon>Trichomeriaceae</taxon>
        <taxon>Lithohypha</taxon>
    </lineage>
</organism>
<name>A0ABR0KBI7_9EURO</name>
<dbReference type="EMBL" id="JAVRRG010000056">
    <property type="protein sequence ID" value="KAK5092543.1"/>
    <property type="molecule type" value="Genomic_DNA"/>
</dbReference>
<evidence type="ECO:0000256" key="2">
    <source>
        <dbReference type="SAM" id="Phobius"/>
    </source>
</evidence>
<reference evidence="3 4" key="1">
    <citation type="submission" date="2023-08" db="EMBL/GenBank/DDBJ databases">
        <title>Black Yeasts Isolated from many extreme environments.</title>
        <authorList>
            <person name="Coleine C."/>
            <person name="Stajich J.E."/>
            <person name="Selbmann L."/>
        </authorList>
    </citation>
    <scope>NUCLEOTIDE SEQUENCE [LARGE SCALE GENOMIC DNA]</scope>
    <source>
        <strain evidence="3 4">CCFEE 5885</strain>
    </source>
</reference>
<comment type="similarity">
    <text evidence="1">Belongs to the NPR2 family.</text>
</comment>
<evidence type="ECO:0000313" key="3">
    <source>
        <dbReference type="EMBL" id="KAK5092543.1"/>
    </source>
</evidence>
<dbReference type="Pfam" id="PF06218">
    <property type="entry name" value="NPR2"/>
    <property type="match status" value="1"/>
</dbReference>
<feature type="transmembrane region" description="Helical" evidence="2">
    <location>
        <begin position="179"/>
        <end position="197"/>
    </location>
</feature>
<dbReference type="InterPro" id="IPR009348">
    <property type="entry name" value="NPR2-like"/>
</dbReference>
<dbReference type="PANTHER" id="PTHR12991:SF10">
    <property type="entry name" value="GATOR COMPLEX PROTEIN NPRL2"/>
    <property type="match status" value="1"/>
</dbReference>
<proteinExistence type="inferred from homology"/>
<protein>
    <submittedName>
        <fullName evidence="3">Nitrogen permease regulator 2</fullName>
    </submittedName>
</protein>
<gene>
    <name evidence="3" type="primary">NPR2</name>
    <name evidence="3" type="ORF">LTR24_005122</name>
</gene>
<dbReference type="Proteomes" id="UP001345013">
    <property type="component" value="Unassembled WGS sequence"/>
</dbReference>
<evidence type="ECO:0000256" key="1">
    <source>
        <dbReference type="ARBA" id="ARBA00008433"/>
    </source>
</evidence>
<keyword evidence="2" id="KW-0812">Transmembrane</keyword>
<keyword evidence="2" id="KW-0472">Membrane</keyword>
<accession>A0ABR0KBI7</accession>
<dbReference type="PANTHER" id="PTHR12991">
    <property type="entry name" value="NITROGEN PERMEASE REGULATOR 2/TUMOR SUPPRESSOR CANDIDATE 4"/>
    <property type="match status" value="1"/>
</dbReference>
<keyword evidence="4" id="KW-1185">Reference proteome</keyword>
<sequence length="409" mass="45622">MSIRVIVYSKFDPQEVCIKGEHYPRNEFIFNFALVLSPPDTVDVPSYKSVVAKLAHLMRGLEEQTRFLSDDPSPSGAGKIYSLCETLIEDLNNYAECMIPIDEVNTLNIKLFPTLPNPAPVKAWHVPLFTVKIASLMDENWDLTMQRVIPFIDGVNSVKKIALLADADLNLTRKCVRHLLYYGCILLLDIFSFNAIYAPSAEFTNMIATDLEMQAECARYVNTAFAPARQENAVGGPDVSSSFKSGSIAATAAAAADDDFWPLTGGGEVVDGVSIVQLFACLRQGLTVREWYLQNSNMLANIDIRRFITFGIIKGFLYRIHRYAIQTTNLKNENAHEKAGRNKQDLQSGVFGAESVGSKSRRRDALPLTHFLDGTHSFDEICTYFGIPEKDLLQRLSHPQLGEVVVLCR</sequence>